<evidence type="ECO:0000313" key="7">
    <source>
        <dbReference type="EMBL" id="MBT1070693.1"/>
    </source>
</evidence>
<dbReference type="InterPro" id="IPR058031">
    <property type="entry name" value="AAA_lid_NorR"/>
</dbReference>
<proteinExistence type="predicted"/>
<sequence>MNKILISWIGRTDLRAVEESATIGLGPIAQAIGSISFDQAVLIFDYPKIEIDKYLRWLSGIKKIPTTLHQATLTSPTNFGEIYETAVKTIMECLDACNYNAELTFHLSPGTPAMAAVWILLAKTQFSAQLIESSKEHGVKIANVPFDISAEFIPSLLTRSDERLEQLTAGLPPNAPEFDNIIHRSPNMQRLIAKARLAAPRSVPVLIEGESGTGKELLARAIHKTSPRHSKRFVAVNCGAIPQELVESEFFGHKKGAFTGAVSDRRGYFETANGGTLFLDEIGELPLAAQVKILRVLQEKEVTRVGDTKPTSIDIRIVAATNRSLLTEIAEQRFRADLFYRLAVAVLHIPPLRERQGDISLLIDYFLENDDSEPNKKVHKKISSTARNLLLSHPWPGNVRELLNTLRRASVWTAGDTIQADDVREALFSVDSVPKEYVLNRSISEGFNIQEVISEVARHYLARAMEETGENKSKAAKKLGLSNYQTLTNWLVKYGLEQ</sequence>
<dbReference type="PROSITE" id="PS00676">
    <property type="entry name" value="SIGMA54_INTERACT_2"/>
    <property type="match status" value="1"/>
</dbReference>
<gene>
    <name evidence="7" type="ORF">KJB30_02750</name>
</gene>
<dbReference type="Gene3D" id="1.10.10.60">
    <property type="entry name" value="Homeodomain-like"/>
    <property type="match status" value="1"/>
</dbReference>
<keyword evidence="2" id="KW-0067">ATP-binding</keyword>
<keyword evidence="1" id="KW-0547">Nucleotide-binding</keyword>
<evidence type="ECO:0000313" key="8">
    <source>
        <dbReference type="Proteomes" id="UP000784128"/>
    </source>
</evidence>
<name>A0ABS5U4U3_9BACT</name>
<evidence type="ECO:0000256" key="3">
    <source>
        <dbReference type="ARBA" id="ARBA00023015"/>
    </source>
</evidence>
<dbReference type="InterPro" id="IPR027417">
    <property type="entry name" value="P-loop_NTPase"/>
</dbReference>
<keyword evidence="3" id="KW-0805">Transcription regulation</keyword>
<dbReference type="InterPro" id="IPR025662">
    <property type="entry name" value="Sigma_54_int_dom_ATP-bd_1"/>
</dbReference>
<dbReference type="SUPFAM" id="SSF46689">
    <property type="entry name" value="Homeodomain-like"/>
    <property type="match status" value="1"/>
</dbReference>
<reference evidence="7 8" key="1">
    <citation type="submission" date="2021-05" db="EMBL/GenBank/DDBJ databases">
        <title>The draft genome of Geobacter chapellei DSM 13688.</title>
        <authorList>
            <person name="Xu Z."/>
            <person name="Masuda Y."/>
            <person name="Itoh H."/>
            <person name="Senoo K."/>
        </authorList>
    </citation>
    <scope>NUCLEOTIDE SEQUENCE [LARGE SCALE GENOMIC DNA]</scope>
    <source>
        <strain evidence="7 8">DSM 13688</strain>
    </source>
</reference>
<feature type="domain" description="Sigma-54 factor interaction" evidence="6">
    <location>
        <begin position="181"/>
        <end position="411"/>
    </location>
</feature>
<comment type="caution">
    <text evidence="7">The sequence shown here is derived from an EMBL/GenBank/DDBJ whole genome shotgun (WGS) entry which is preliminary data.</text>
</comment>
<dbReference type="PANTHER" id="PTHR32071">
    <property type="entry name" value="TRANSCRIPTIONAL REGULATORY PROTEIN"/>
    <property type="match status" value="1"/>
</dbReference>
<organism evidence="7 8">
    <name type="scientific">Pelotalea chapellei</name>
    <dbReference type="NCBI Taxonomy" id="44671"/>
    <lineage>
        <taxon>Bacteria</taxon>
        <taxon>Pseudomonadati</taxon>
        <taxon>Thermodesulfobacteriota</taxon>
        <taxon>Desulfuromonadia</taxon>
        <taxon>Geobacterales</taxon>
        <taxon>Geobacteraceae</taxon>
        <taxon>Pelotalea</taxon>
    </lineage>
</organism>
<dbReference type="SMART" id="SM00382">
    <property type="entry name" value="AAA"/>
    <property type="match status" value="1"/>
</dbReference>
<dbReference type="PROSITE" id="PS00675">
    <property type="entry name" value="SIGMA54_INTERACT_1"/>
    <property type="match status" value="1"/>
</dbReference>
<dbReference type="InterPro" id="IPR003593">
    <property type="entry name" value="AAA+_ATPase"/>
</dbReference>
<dbReference type="Gene3D" id="1.10.8.60">
    <property type="match status" value="1"/>
</dbReference>
<keyword evidence="8" id="KW-1185">Reference proteome</keyword>
<keyword evidence="5" id="KW-0804">Transcription</keyword>
<evidence type="ECO:0000259" key="6">
    <source>
        <dbReference type="PROSITE" id="PS50045"/>
    </source>
</evidence>
<dbReference type="InterPro" id="IPR009057">
    <property type="entry name" value="Homeodomain-like_sf"/>
</dbReference>
<dbReference type="EMBL" id="JAHDYS010000002">
    <property type="protein sequence ID" value="MBT1070693.1"/>
    <property type="molecule type" value="Genomic_DNA"/>
</dbReference>
<evidence type="ECO:0000256" key="4">
    <source>
        <dbReference type="ARBA" id="ARBA00023125"/>
    </source>
</evidence>
<dbReference type="CDD" id="cd00009">
    <property type="entry name" value="AAA"/>
    <property type="match status" value="1"/>
</dbReference>
<protein>
    <submittedName>
        <fullName evidence="7">Sigma 54-interacting transcriptional regulator</fullName>
    </submittedName>
</protein>
<dbReference type="Pfam" id="PF00158">
    <property type="entry name" value="Sigma54_activat"/>
    <property type="match status" value="1"/>
</dbReference>
<evidence type="ECO:0000256" key="1">
    <source>
        <dbReference type="ARBA" id="ARBA00022741"/>
    </source>
</evidence>
<evidence type="ECO:0000256" key="5">
    <source>
        <dbReference type="ARBA" id="ARBA00023163"/>
    </source>
</evidence>
<dbReference type="PROSITE" id="PS50045">
    <property type="entry name" value="SIGMA54_INTERACT_4"/>
    <property type="match status" value="1"/>
</dbReference>
<dbReference type="Pfam" id="PF25601">
    <property type="entry name" value="AAA_lid_14"/>
    <property type="match status" value="1"/>
</dbReference>
<dbReference type="InterPro" id="IPR025944">
    <property type="entry name" value="Sigma_54_int_dom_CS"/>
</dbReference>
<evidence type="ECO:0000256" key="2">
    <source>
        <dbReference type="ARBA" id="ARBA00022840"/>
    </source>
</evidence>
<dbReference type="InterPro" id="IPR002078">
    <property type="entry name" value="Sigma_54_int"/>
</dbReference>
<accession>A0ABS5U4U3</accession>
<keyword evidence="4" id="KW-0238">DNA-binding</keyword>
<dbReference type="Proteomes" id="UP000784128">
    <property type="component" value="Unassembled WGS sequence"/>
</dbReference>
<dbReference type="Gene3D" id="3.40.50.300">
    <property type="entry name" value="P-loop containing nucleotide triphosphate hydrolases"/>
    <property type="match status" value="1"/>
</dbReference>
<dbReference type="InterPro" id="IPR025943">
    <property type="entry name" value="Sigma_54_int_dom_ATP-bd_2"/>
</dbReference>
<dbReference type="PROSITE" id="PS00688">
    <property type="entry name" value="SIGMA54_INTERACT_3"/>
    <property type="match status" value="1"/>
</dbReference>
<dbReference type="SUPFAM" id="SSF52540">
    <property type="entry name" value="P-loop containing nucleoside triphosphate hydrolases"/>
    <property type="match status" value="1"/>
</dbReference>